<protein>
    <submittedName>
        <fullName evidence="1">Uncharacterized protein</fullName>
    </submittedName>
</protein>
<accession>A0ABV1QVN0</accession>
<reference evidence="1" key="1">
    <citation type="submission" date="2024-06" db="EMBL/GenBank/DDBJ databases">
        <authorList>
            <person name="Campbell A.G."/>
        </authorList>
    </citation>
    <scope>NUCLEOTIDE SEQUENCE</scope>
    <source>
        <strain evidence="1">EM17</strain>
    </source>
</reference>
<proteinExistence type="predicted"/>
<dbReference type="RefSeq" id="WP_350376863.1">
    <property type="nucleotide sequence ID" value="NZ_JBELQD010000001.1"/>
</dbReference>
<gene>
    <name evidence="1" type="ORF">ABS770_00090</name>
</gene>
<dbReference type="EMBL" id="JBELQD010000001">
    <property type="protein sequence ID" value="MER2286641.1"/>
    <property type="molecule type" value="Genomic_DNA"/>
</dbReference>
<evidence type="ECO:0000313" key="1">
    <source>
        <dbReference type="EMBL" id="MER2286641.1"/>
    </source>
</evidence>
<organism evidence="1 2">
    <name type="scientific">Methylobacterium brachiatum</name>
    <dbReference type="NCBI Taxonomy" id="269660"/>
    <lineage>
        <taxon>Bacteria</taxon>
        <taxon>Pseudomonadati</taxon>
        <taxon>Pseudomonadota</taxon>
        <taxon>Alphaproteobacteria</taxon>
        <taxon>Hyphomicrobiales</taxon>
        <taxon>Methylobacteriaceae</taxon>
        <taxon>Methylobacterium</taxon>
    </lineage>
</organism>
<dbReference type="Proteomes" id="UP001432995">
    <property type="component" value="Unassembled WGS sequence"/>
</dbReference>
<sequence length="109" mass="12032">MTLPASVYREITDEDLGMPRNDAAQVKAETYIRAVIGHGLREEAKAREAARLASAEKLFPGKTVAVEVPDASVTLIDATDQLDQIDREILAEFRRLKAMLPARWRVAAA</sequence>
<comment type="caution">
    <text evidence="1">The sequence shown here is derived from an EMBL/GenBank/DDBJ whole genome shotgun (WGS) entry which is preliminary data.</text>
</comment>
<evidence type="ECO:0000313" key="2">
    <source>
        <dbReference type="Proteomes" id="UP001432995"/>
    </source>
</evidence>
<keyword evidence="2" id="KW-1185">Reference proteome</keyword>
<name>A0ABV1QVN0_9HYPH</name>